<accession>A0A1S3BAG6</accession>
<evidence type="ECO:0000256" key="1">
    <source>
        <dbReference type="SAM" id="MobiDB-lite"/>
    </source>
</evidence>
<feature type="compositionally biased region" description="Polar residues" evidence="1">
    <location>
        <begin position="190"/>
        <end position="203"/>
    </location>
</feature>
<dbReference type="RefSeq" id="XP_008444698.2">
    <property type="nucleotide sequence ID" value="XM_008446476.3"/>
</dbReference>
<reference evidence="3" key="1">
    <citation type="submission" date="2025-08" db="UniProtKB">
        <authorList>
            <consortium name="RefSeq"/>
        </authorList>
    </citation>
    <scope>IDENTIFICATION</scope>
    <source>
        <tissue evidence="3">Stem</tissue>
    </source>
</reference>
<dbReference type="GeneID" id="103487957"/>
<dbReference type="KEGG" id="cmo:103487957"/>
<proteinExistence type="predicted"/>
<dbReference type="PANTHER" id="PTHR34461:SF2">
    <property type="entry name" value="EXPRESSED PROTEIN"/>
    <property type="match status" value="1"/>
</dbReference>
<protein>
    <submittedName>
        <fullName evidence="3">Uncharacterized protein LOC103487957</fullName>
    </submittedName>
</protein>
<dbReference type="Proteomes" id="UP001652600">
    <property type="component" value="Chromosome 3"/>
</dbReference>
<feature type="compositionally biased region" description="Polar residues" evidence="1">
    <location>
        <begin position="477"/>
        <end position="492"/>
    </location>
</feature>
<dbReference type="Gramene" id="MELO3C010931.2.1">
    <property type="protein sequence ID" value="MELO3C010931.2.1"/>
    <property type="gene ID" value="MELO3C010931.2"/>
</dbReference>
<feature type="compositionally biased region" description="Basic and acidic residues" evidence="1">
    <location>
        <begin position="526"/>
        <end position="539"/>
    </location>
</feature>
<feature type="region of interest" description="Disordered" evidence="1">
    <location>
        <begin position="476"/>
        <end position="543"/>
    </location>
</feature>
<dbReference type="AlphaFoldDB" id="A0A1S3BAG6"/>
<evidence type="ECO:0000313" key="2">
    <source>
        <dbReference type="Proteomes" id="UP001652600"/>
    </source>
</evidence>
<dbReference type="PANTHER" id="PTHR34461">
    <property type="entry name" value="EXPRESSED PROTEIN"/>
    <property type="match status" value="1"/>
</dbReference>
<sequence length="779" mass="86895">MELRSFCHLHYIHAIKGGVVNKILNINRGKPAVVFKKLTDIYGSIDDEAREPLPTRGSREGLEENTLHGCEFKVDSQVLYAERTLCNDEPEISDSDSKGDSDVQKSDFEVDSMTLKQIMEGCKKRKLSQSRSVDSSKEKTKTCFKQKLDHSFMLTEEDDSDLNIALSIWKSKLSKRRKLKTKCEESRISTSSQWDQTIGSSDPTDSDEDLLPSGSNLPLPVDVKVETPEIDVTEIQNTNHTIEECSLFCDENINFCLSYGPVGPNDLNLDIGLTASEKEAEYCVLNSACYEYFEGYEPGTFQMVGESSTKWMNEDKLEVHKTHHSDFSASESMKGQYTPSYISNSSISEAIPLTKEQCSGSYISPDNSITNVAMCQNSSKGMSEVIALTEEQCCDTYISEGKPLTHEATCLNNGEGSTHMHALTNLNSLEAPEMSHGAEVCLTENSYKDELAVDDERSIPKKSSCDSNLSPDHGKCISTSSISDRNSGSDQRLISDDECPAKERQPQMSDCSDSERNTSPNSHLDGSVDKFNQFEEPKRHPTRLLSTRTTISPTSQERLSKAMKSMRLHDKECKTYGVKPHFKQTKYAVGAAEECDQTKQVHSDIYQEKNIRKSKKRSFHSSSTTKVPQATVQNCSESAITFTQRQMQDIECLALKLTSQLKSMKAIVEDRLHVEGNKSTSFKFNADEVRTAIADATKAETSAKKWLSIMSRDCNRFCKIMNTTEHYSNASPAAIQKAKRKVTFADEAGGKLCEVRLIEDDVNAESSAEMSPENCETAQ</sequence>
<name>A0A1S3BAG6_CUCME</name>
<gene>
    <name evidence="3" type="primary">LOC103487957</name>
</gene>
<feature type="region of interest" description="Disordered" evidence="1">
    <location>
        <begin position="190"/>
        <end position="218"/>
    </location>
</feature>
<dbReference type="InParanoid" id="A0A1S3BAG6"/>
<keyword evidence="2" id="KW-1185">Reference proteome</keyword>
<feature type="compositionally biased region" description="Polar residues" evidence="1">
    <location>
        <begin position="506"/>
        <end position="524"/>
    </location>
</feature>
<dbReference type="eggNOG" id="ENOG502QVTI">
    <property type="taxonomic scope" value="Eukaryota"/>
</dbReference>
<evidence type="ECO:0000313" key="3">
    <source>
        <dbReference type="RefSeq" id="XP_008444698.2"/>
    </source>
</evidence>
<feature type="compositionally biased region" description="Basic and acidic residues" evidence="1">
    <location>
        <begin position="493"/>
        <end position="505"/>
    </location>
</feature>
<organism evidence="2 3">
    <name type="scientific">Cucumis melo</name>
    <name type="common">Muskmelon</name>
    <dbReference type="NCBI Taxonomy" id="3656"/>
    <lineage>
        <taxon>Eukaryota</taxon>
        <taxon>Viridiplantae</taxon>
        <taxon>Streptophyta</taxon>
        <taxon>Embryophyta</taxon>
        <taxon>Tracheophyta</taxon>
        <taxon>Spermatophyta</taxon>
        <taxon>Magnoliopsida</taxon>
        <taxon>eudicotyledons</taxon>
        <taxon>Gunneridae</taxon>
        <taxon>Pentapetalae</taxon>
        <taxon>rosids</taxon>
        <taxon>fabids</taxon>
        <taxon>Cucurbitales</taxon>
        <taxon>Cucurbitaceae</taxon>
        <taxon>Benincaseae</taxon>
        <taxon>Cucumis</taxon>
    </lineage>
</organism>